<evidence type="ECO:0000313" key="3">
    <source>
        <dbReference type="Proteomes" id="UP000019384"/>
    </source>
</evidence>
<dbReference type="STRING" id="1382522.W6MK98"/>
<protein>
    <submittedName>
        <fullName evidence="2">Uncharacterized protein</fullName>
    </submittedName>
</protein>
<dbReference type="SMART" id="SM00320">
    <property type="entry name" value="WD40"/>
    <property type="match status" value="2"/>
</dbReference>
<name>W6MK98_9ASCO</name>
<evidence type="ECO:0000256" key="1">
    <source>
        <dbReference type="SAM" id="MobiDB-lite"/>
    </source>
</evidence>
<feature type="compositionally biased region" description="Low complexity" evidence="1">
    <location>
        <begin position="24"/>
        <end position="38"/>
    </location>
</feature>
<dbReference type="RefSeq" id="XP_022457057.1">
    <property type="nucleotide sequence ID" value="XM_022605605.1"/>
</dbReference>
<gene>
    <name evidence="2" type="ORF">KUCA_T00001009001</name>
</gene>
<dbReference type="InterPro" id="IPR001680">
    <property type="entry name" value="WD40_rpt"/>
</dbReference>
<dbReference type="EMBL" id="HG793125">
    <property type="protein sequence ID" value="CDK25042.1"/>
    <property type="molecule type" value="Genomic_DNA"/>
</dbReference>
<proteinExistence type="predicted"/>
<dbReference type="OrthoDB" id="4703at2759"/>
<dbReference type="InterPro" id="IPR036322">
    <property type="entry name" value="WD40_repeat_dom_sf"/>
</dbReference>
<feature type="region of interest" description="Disordered" evidence="1">
    <location>
        <begin position="1"/>
        <end position="138"/>
    </location>
</feature>
<dbReference type="HOGENOM" id="CLU_023122_0_0_1"/>
<reference evidence="2" key="1">
    <citation type="submission" date="2013-12" db="EMBL/GenBank/DDBJ databases">
        <authorList>
            <person name="Genoscope - CEA"/>
        </authorList>
    </citation>
    <scope>NUCLEOTIDE SEQUENCE</scope>
    <source>
        <strain evidence="2">CBS 1993</strain>
    </source>
</reference>
<feature type="compositionally biased region" description="Acidic residues" evidence="1">
    <location>
        <begin position="67"/>
        <end position="114"/>
    </location>
</feature>
<dbReference type="GeneID" id="34518445"/>
<keyword evidence="3" id="KW-1185">Reference proteome</keyword>
<organism evidence="2 3">
    <name type="scientific">Kuraishia capsulata CBS 1993</name>
    <dbReference type="NCBI Taxonomy" id="1382522"/>
    <lineage>
        <taxon>Eukaryota</taxon>
        <taxon>Fungi</taxon>
        <taxon>Dikarya</taxon>
        <taxon>Ascomycota</taxon>
        <taxon>Saccharomycotina</taxon>
        <taxon>Pichiomycetes</taxon>
        <taxon>Pichiales</taxon>
        <taxon>Pichiaceae</taxon>
        <taxon>Kuraishia</taxon>
    </lineage>
</organism>
<dbReference type="SUPFAM" id="SSF50978">
    <property type="entry name" value="WD40 repeat-like"/>
    <property type="match status" value="1"/>
</dbReference>
<dbReference type="Gene3D" id="2.130.10.10">
    <property type="entry name" value="YVTN repeat-like/Quinoprotein amine dehydrogenase"/>
    <property type="match status" value="1"/>
</dbReference>
<dbReference type="AlphaFoldDB" id="W6MK98"/>
<reference evidence="2" key="2">
    <citation type="submission" date="2014-02" db="EMBL/GenBank/DDBJ databases">
        <title>Complete DNA sequence of /Kuraishia capsulata/ illustrates novel genomic features among budding yeasts (/Saccharomycotina/).</title>
        <authorList>
            <person name="Morales L."/>
            <person name="Noel B."/>
            <person name="Porcel B."/>
            <person name="Marcet-Houben M."/>
            <person name="Hullo M-F."/>
            <person name="Sacerdot C."/>
            <person name="Tekaia F."/>
            <person name="Leh-Louis V."/>
            <person name="Despons L."/>
            <person name="Khanna V."/>
            <person name="Aury J-M."/>
            <person name="Barbe V."/>
            <person name="Couloux A."/>
            <person name="Labadie K."/>
            <person name="Pelletier E."/>
            <person name="Souciet J-L."/>
            <person name="Boekhout T."/>
            <person name="Gabaldon T."/>
            <person name="Wincker P."/>
            <person name="Dujon B."/>
        </authorList>
    </citation>
    <scope>NUCLEOTIDE SEQUENCE</scope>
    <source>
        <strain evidence="2">CBS 1993</strain>
    </source>
</reference>
<accession>W6MK98</accession>
<dbReference type="InterPro" id="IPR015943">
    <property type="entry name" value="WD40/YVTN_repeat-like_dom_sf"/>
</dbReference>
<dbReference type="Proteomes" id="UP000019384">
    <property type="component" value="Unassembled WGS sequence"/>
</dbReference>
<sequence>MQSESPETPQPARRGRGRPRKYPLPEGTKPKPSGPKKTNGLDIDMNLDMTIDARPRRARTTKKVVYEEDTGGIEDDGVFMDVDDNSADDAEFDSGKDESEDDLVEDDLVSEDDYAAPARTRKRTSAPPPIRSKYDGSAPTRAELEEEILKMKTWVPVFQTKSGPNFKARLLRYHGLNTDIIAKIVKAQNRWKVFGTHLSDQLCSEVEVFPEEFEILDIPFALTKGIDEQTFYETLHIGGDLGIAFNNETVQQLRIFESIEIPTAGIRHGRIVNSGALPLELSWMKSGLPESAFQYLFVSIMPRTKGVVHEEISFLSDMVQTSGLLIYRVGTSDFSTELVKVVTIPFGVMRNMKWSAGLTQSNTCLLGACFSDGSCRIFNFDTTIFEEPKLALELTEASVTFKLPGQKITSFDWISESRVLVGTSDGSIAEFSLFEEAPSYVYQLNLNAITGVTSNISDFVHTSADRRQKQQEIKCNVVFLTTLDFVNVVLNLNSLTYEEVGIAPKILSRQVTYSPLIDMFVYEDGSYTVKAVPKKLPSLSYPLVGHDSVASAVASSILHPLLLTSSSDGTLMIFNPTPKLSAPAKSSAVSVCAQILKLDYNDSLKAFRISTAQELIAAKKENARFYVELFPAGVNLHCIAWNQNPTAGSWYAACSSSGLLVIEKIASAEIQSV</sequence>
<evidence type="ECO:0000313" key="2">
    <source>
        <dbReference type="EMBL" id="CDK25042.1"/>
    </source>
</evidence>